<dbReference type="SUPFAM" id="SSF75005">
    <property type="entry name" value="Arabinanase/levansucrase/invertase"/>
    <property type="match status" value="1"/>
</dbReference>
<dbReference type="Pfam" id="PF24793">
    <property type="entry name" value="GINT1_N"/>
    <property type="match status" value="1"/>
</dbReference>
<evidence type="ECO:0000256" key="1">
    <source>
        <dbReference type="SAM" id="MobiDB-lite"/>
    </source>
</evidence>
<dbReference type="EMBL" id="JACFYJ010000001">
    <property type="protein sequence ID" value="MEI5995774.1"/>
    <property type="molecule type" value="Genomic_DNA"/>
</dbReference>
<organism evidence="3 4">
    <name type="scientific">Paraburkholderia bengalensis</name>
    <dbReference type="NCBI Taxonomy" id="2747562"/>
    <lineage>
        <taxon>Bacteria</taxon>
        <taxon>Pseudomonadati</taxon>
        <taxon>Pseudomonadota</taxon>
        <taxon>Betaproteobacteria</taxon>
        <taxon>Burkholderiales</taxon>
        <taxon>Burkholderiaceae</taxon>
        <taxon>Paraburkholderia</taxon>
    </lineage>
</organism>
<dbReference type="Proteomes" id="UP001386437">
    <property type="component" value="Unassembled WGS sequence"/>
</dbReference>
<comment type="caution">
    <text evidence="3">The sequence shown here is derived from an EMBL/GenBank/DDBJ whole genome shotgun (WGS) entry which is preliminary data.</text>
</comment>
<dbReference type="RefSeq" id="WP_336596243.1">
    <property type="nucleotide sequence ID" value="NZ_JACFYJ010000001.1"/>
</dbReference>
<dbReference type="PANTHER" id="PTHR48261">
    <property type="entry name" value="ACETYLGLUCOSAMINYLTRANSFERASE"/>
    <property type="match status" value="1"/>
</dbReference>
<sequence length="473" mass="53828">MNESLTGIDLESDFVVLFNGRPGMAALWNVLLRRITPHIQVLERDSGKSTHRVLAESYLALPEKDVFCRSLEQCVRRCEALLGRARREPGVESRDLGEISGPLPDIKDRVSIGIVLRFGAHHLFKRVRRKIASFLYHDEHWTLATHRLEHRRSEPSLPKSGRRVGGPLPAVLSEREWHHLPGRSDHFYADPFLWTDKSGQSHLFFEELSYEDNCGVISHVMVDSRGERFIGEPQVVLRRPYHLSYPFLFEYGGAIFMIPETSANGTIEVYRASTFPVVWELHKVLLNDVIAADTTLFHENDTWWMWTSIASSGEPNYDELSLFYADNPFGPWTPHPLNPIVSDCRSARMAGNVFRDGANRLIRPAQDCERTYGAAVVLCEVTTLTRTTYAERVAHIWEPLKGFDGVHTWNQAGDLAVIDIKRRVSRWTPTRQRRGPSRRKGDENSDLVLRPSWTGRDGNGDSSRPGRDNPTGA</sequence>
<accession>A0ABU8IJU7</accession>
<evidence type="ECO:0000313" key="4">
    <source>
        <dbReference type="Proteomes" id="UP001386437"/>
    </source>
</evidence>
<dbReference type="InterPro" id="IPR004263">
    <property type="entry name" value="Exostosin"/>
</dbReference>
<reference evidence="3 4" key="1">
    <citation type="journal article" date="2022" name="Arch. Microbiol.">
        <title>Paraburkholderia bengalensis sp. nov. isolated from roots of Oryza sativa, IR64.</title>
        <authorList>
            <person name="Nag P."/>
            <person name="Mondal N."/>
            <person name="Sarkar J."/>
            <person name="Das S."/>
        </authorList>
    </citation>
    <scope>NUCLEOTIDE SEQUENCE [LARGE SCALE GENOMIC DNA]</scope>
    <source>
        <strain evidence="3 4">IR64_4_BI</strain>
    </source>
</reference>
<keyword evidence="4" id="KW-1185">Reference proteome</keyword>
<dbReference type="InterPro" id="IPR023296">
    <property type="entry name" value="Glyco_hydro_beta-prop_sf"/>
</dbReference>
<protein>
    <recommendedName>
        <fullName evidence="2">Glucosamine inositolphosphorylceramide transferase 1 N-terminal domain-containing protein</fullName>
    </recommendedName>
</protein>
<evidence type="ECO:0000259" key="2">
    <source>
        <dbReference type="Pfam" id="PF24793"/>
    </source>
</evidence>
<dbReference type="PANTHER" id="PTHR48261:SF2">
    <property type="entry name" value="ACETYLGLUCOSAMINYLTRANSFERASE"/>
    <property type="match status" value="1"/>
</dbReference>
<gene>
    <name evidence="3" type="ORF">H3V53_00655</name>
</gene>
<dbReference type="InterPro" id="IPR056442">
    <property type="entry name" value="GINT1_N"/>
</dbReference>
<proteinExistence type="predicted"/>
<feature type="domain" description="Glucosamine inositolphosphorylceramide transferase 1 N-terminal" evidence="2">
    <location>
        <begin position="183"/>
        <end position="412"/>
    </location>
</feature>
<dbReference type="Gene3D" id="2.115.10.20">
    <property type="entry name" value="Glycosyl hydrolase domain, family 43"/>
    <property type="match status" value="1"/>
</dbReference>
<name>A0ABU8IJU7_9BURK</name>
<evidence type="ECO:0000313" key="3">
    <source>
        <dbReference type="EMBL" id="MEI5995774.1"/>
    </source>
</evidence>
<feature type="region of interest" description="Disordered" evidence="1">
    <location>
        <begin position="428"/>
        <end position="473"/>
    </location>
</feature>